<keyword evidence="7 11" id="KW-0753">Steroid metabolism</keyword>
<dbReference type="InterPro" id="IPR013216">
    <property type="entry name" value="Methyltransf_11"/>
</dbReference>
<keyword evidence="3 10" id="KW-0949">S-adenosyl-L-methionine</keyword>
<dbReference type="InterPro" id="IPR030384">
    <property type="entry name" value="MeTrfase_SMT"/>
</dbReference>
<dbReference type="SUPFAM" id="SSF53335">
    <property type="entry name" value="S-adenosyl-L-methionine-dependent methyltransferases"/>
    <property type="match status" value="1"/>
</dbReference>
<dbReference type="GO" id="GO:0016126">
    <property type="term" value="P:sterol biosynthetic process"/>
    <property type="evidence" value="ECO:0007669"/>
    <property type="project" value="UniProtKB-KW"/>
</dbReference>
<keyword evidence="5 11" id="KW-0756">Sterol biosynthesis</keyword>
<dbReference type="Pfam" id="PF08498">
    <property type="entry name" value="Sterol_MT_C"/>
    <property type="match status" value="1"/>
</dbReference>
<dbReference type="GeneID" id="87831820"/>
<keyword evidence="11" id="KW-0443">Lipid metabolism</keyword>
<dbReference type="PANTHER" id="PTHR44068:SF1">
    <property type="entry name" value="HYPOTHETICAL LOC100005854"/>
    <property type="match status" value="1"/>
</dbReference>
<keyword evidence="1 10" id="KW-0489">Methyltransferase</keyword>
<dbReference type="GO" id="GO:0008757">
    <property type="term" value="F:S-adenosylmethionine-dependent methyltransferase activity"/>
    <property type="evidence" value="ECO:0007669"/>
    <property type="project" value="InterPro"/>
</dbReference>
<sequence length="265" mass="30479">MASHLDRDAVEWATEEERRARQKKYDQVARDYYDLTPPILEQGCMIAYEKLYAKMAGLKKGMRVLDLGCGVGGPARHVERGTAMTKKAGLDHPITFVKGDYMKLPFPDESFDAAYSIEALCYAPNPILAYREIVRVLKPGEPFTLHDFAMTEKFDESNPEHRKVRNWIELGNGMTKLPWVPTMRGALKEAGFELIREEDVFKMWMPFRNIVQNIYRLRYYLGLEPKESSSLFDMMWYCPKGCATGAAMGIFTPMYLFVCEKPAKK</sequence>
<evidence type="ECO:0000256" key="4">
    <source>
        <dbReference type="ARBA" id="ARBA00022955"/>
    </source>
</evidence>
<evidence type="ECO:0000256" key="6">
    <source>
        <dbReference type="ARBA" id="ARBA00023166"/>
    </source>
</evidence>
<dbReference type="EC" id="2.1.1.-" evidence="11"/>
<keyword evidence="11" id="KW-0444">Lipid biosynthesis</keyword>
<dbReference type="Pfam" id="PF08241">
    <property type="entry name" value="Methyltransf_11"/>
    <property type="match status" value="1"/>
</dbReference>
<evidence type="ECO:0000256" key="2">
    <source>
        <dbReference type="ARBA" id="ARBA00022679"/>
    </source>
</evidence>
<evidence type="ECO:0000259" key="12">
    <source>
        <dbReference type="PROSITE" id="PS51685"/>
    </source>
</evidence>
<keyword evidence="6 11" id="KW-1207">Sterol metabolism</keyword>
<evidence type="ECO:0000313" key="13">
    <source>
        <dbReference type="EMBL" id="KAK4128980.1"/>
    </source>
</evidence>
<evidence type="ECO:0000256" key="5">
    <source>
        <dbReference type="ARBA" id="ARBA00023011"/>
    </source>
</evidence>
<comment type="pathway">
    <text evidence="8">Steroid metabolism; ergosterol biosynthesis.</text>
</comment>
<dbReference type="AlphaFoldDB" id="A0AAN6UAD1"/>
<dbReference type="InterPro" id="IPR029063">
    <property type="entry name" value="SAM-dependent_MTases_sf"/>
</dbReference>
<dbReference type="CDD" id="cd02440">
    <property type="entry name" value="AdoMet_MTases"/>
    <property type="match status" value="1"/>
</dbReference>
<evidence type="ECO:0000256" key="9">
    <source>
        <dbReference type="ARBA" id="ARBA00038188"/>
    </source>
</evidence>
<accession>A0AAN6UAD1</accession>
<keyword evidence="14" id="KW-1185">Reference proteome</keyword>
<evidence type="ECO:0000256" key="10">
    <source>
        <dbReference type="PROSITE-ProRule" id="PRU01022"/>
    </source>
</evidence>
<dbReference type="GO" id="GO:0032259">
    <property type="term" value="P:methylation"/>
    <property type="evidence" value="ECO:0007669"/>
    <property type="project" value="UniProtKB-KW"/>
</dbReference>
<keyword evidence="4 11" id="KW-0752">Steroid biosynthesis</keyword>
<comment type="function">
    <text evidence="11">Catalyzes the transfer of methyl groups from S-adenosyl-methionine to the C-24 of sterols.</text>
</comment>
<reference evidence="13" key="2">
    <citation type="submission" date="2023-05" db="EMBL/GenBank/DDBJ databases">
        <authorList>
            <consortium name="Lawrence Berkeley National Laboratory"/>
            <person name="Steindorff A."/>
            <person name="Hensen N."/>
            <person name="Bonometti L."/>
            <person name="Westerberg I."/>
            <person name="Brannstrom I.O."/>
            <person name="Guillou S."/>
            <person name="Cros-Aarteil S."/>
            <person name="Calhoun S."/>
            <person name="Haridas S."/>
            <person name="Kuo A."/>
            <person name="Mondo S."/>
            <person name="Pangilinan J."/>
            <person name="Riley R."/>
            <person name="Labutti K."/>
            <person name="Andreopoulos B."/>
            <person name="Lipzen A."/>
            <person name="Chen C."/>
            <person name="Yanf M."/>
            <person name="Daum C."/>
            <person name="Ng V."/>
            <person name="Clum A."/>
            <person name="Ohm R."/>
            <person name="Martin F."/>
            <person name="Silar P."/>
            <person name="Natvig D."/>
            <person name="Lalanne C."/>
            <person name="Gautier V."/>
            <person name="Ament-Velasquez S.L."/>
            <person name="Kruys A."/>
            <person name="Hutchinson M.I."/>
            <person name="Powell A.J."/>
            <person name="Barry K."/>
            <person name="Miller A.N."/>
            <person name="Grigoriev I.V."/>
            <person name="Debuchy R."/>
            <person name="Gladieux P."/>
            <person name="Thoren M.H."/>
            <person name="Johannesson H."/>
        </authorList>
    </citation>
    <scope>NUCLEOTIDE SEQUENCE</scope>
    <source>
        <strain evidence="13">CBS 731.68</strain>
    </source>
</reference>
<evidence type="ECO:0000256" key="7">
    <source>
        <dbReference type="ARBA" id="ARBA00023221"/>
    </source>
</evidence>
<evidence type="ECO:0000256" key="1">
    <source>
        <dbReference type="ARBA" id="ARBA00022603"/>
    </source>
</evidence>
<comment type="similarity">
    <text evidence="9 10 11">Belongs to the class I-like SAM-binding methyltransferase superfamily. Erg6/SMT family.</text>
</comment>
<protein>
    <recommendedName>
        <fullName evidence="11">Sterol 24-C-methyltransferase</fullName>
        <ecNumber evidence="11">2.1.1.-</ecNumber>
    </recommendedName>
    <alternativeName>
        <fullName evidence="11">Delta(24)-sterol C-methyltransferase</fullName>
    </alternativeName>
</protein>
<evidence type="ECO:0000256" key="8">
    <source>
        <dbReference type="ARBA" id="ARBA00029435"/>
    </source>
</evidence>
<dbReference type="InterPro" id="IPR050447">
    <property type="entry name" value="Erg6_SMT_methyltransf"/>
</dbReference>
<dbReference type="PROSITE" id="PS51685">
    <property type="entry name" value="SAM_MT_ERG6_SMT"/>
    <property type="match status" value="1"/>
</dbReference>
<comment type="caution">
    <text evidence="13">The sequence shown here is derived from an EMBL/GenBank/DDBJ whole genome shotgun (WGS) entry which is preliminary data.</text>
</comment>
<feature type="domain" description="SAM-dependent methyltransferase Erg6/SMT-type" evidence="12">
    <location>
        <begin position="78"/>
        <end position="262"/>
    </location>
</feature>
<dbReference type="Gene3D" id="3.40.50.150">
    <property type="entry name" value="Vaccinia Virus protein VP39"/>
    <property type="match status" value="1"/>
</dbReference>
<organism evidence="13 14">
    <name type="scientific">Parathielavia appendiculata</name>
    <dbReference type="NCBI Taxonomy" id="2587402"/>
    <lineage>
        <taxon>Eukaryota</taxon>
        <taxon>Fungi</taxon>
        <taxon>Dikarya</taxon>
        <taxon>Ascomycota</taxon>
        <taxon>Pezizomycotina</taxon>
        <taxon>Sordariomycetes</taxon>
        <taxon>Sordariomycetidae</taxon>
        <taxon>Sordariales</taxon>
        <taxon>Chaetomiaceae</taxon>
        <taxon>Parathielavia</taxon>
    </lineage>
</organism>
<dbReference type="RefSeq" id="XP_062652751.1">
    <property type="nucleotide sequence ID" value="XM_062795051.1"/>
</dbReference>
<gene>
    <name evidence="13" type="ORF">N657DRAFT_660497</name>
</gene>
<keyword evidence="2 10" id="KW-0808">Transferase</keyword>
<evidence type="ECO:0000313" key="14">
    <source>
        <dbReference type="Proteomes" id="UP001302602"/>
    </source>
</evidence>
<proteinExistence type="inferred from homology"/>
<dbReference type="EMBL" id="MU853223">
    <property type="protein sequence ID" value="KAK4128980.1"/>
    <property type="molecule type" value="Genomic_DNA"/>
</dbReference>
<name>A0AAN6UAD1_9PEZI</name>
<evidence type="ECO:0000256" key="11">
    <source>
        <dbReference type="RuleBase" id="RU362025"/>
    </source>
</evidence>
<dbReference type="PANTHER" id="PTHR44068">
    <property type="entry name" value="ZGC:194242"/>
    <property type="match status" value="1"/>
</dbReference>
<reference evidence="13" key="1">
    <citation type="journal article" date="2023" name="Mol. Phylogenet. Evol.">
        <title>Genome-scale phylogeny and comparative genomics of the fungal order Sordariales.</title>
        <authorList>
            <person name="Hensen N."/>
            <person name="Bonometti L."/>
            <person name="Westerberg I."/>
            <person name="Brannstrom I.O."/>
            <person name="Guillou S."/>
            <person name="Cros-Aarteil S."/>
            <person name="Calhoun S."/>
            <person name="Haridas S."/>
            <person name="Kuo A."/>
            <person name="Mondo S."/>
            <person name="Pangilinan J."/>
            <person name="Riley R."/>
            <person name="LaButti K."/>
            <person name="Andreopoulos B."/>
            <person name="Lipzen A."/>
            <person name="Chen C."/>
            <person name="Yan M."/>
            <person name="Daum C."/>
            <person name="Ng V."/>
            <person name="Clum A."/>
            <person name="Steindorff A."/>
            <person name="Ohm R.A."/>
            <person name="Martin F."/>
            <person name="Silar P."/>
            <person name="Natvig D.O."/>
            <person name="Lalanne C."/>
            <person name="Gautier V."/>
            <person name="Ament-Velasquez S.L."/>
            <person name="Kruys A."/>
            <person name="Hutchinson M.I."/>
            <person name="Powell A.J."/>
            <person name="Barry K."/>
            <person name="Miller A.N."/>
            <person name="Grigoriev I.V."/>
            <person name="Debuchy R."/>
            <person name="Gladieux P."/>
            <person name="Hiltunen Thoren M."/>
            <person name="Johannesson H."/>
        </authorList>
    </citation>
    <scope>NUCLEOTIDE SEQUENCE</scope>
    <source>
        <strain evidence="13">CBS 731.68</strain>
    </source>
</reference>
<dbReference type="InterPro" id="IPR013705">
    <property type="entry name" value="Sterol_MeTrfase_C"/>
</dbReference>
<evidence type="ECO:0000256" key="3">
    <source>
        <dbReference type="ARBA" id="ARBA00022691"/>
    </source>
</evidence>
<dbReference type="Proteomes" id="UP001302602">
    <property type="component" value="Unassembled WGS sequence"/>
</dbReference>